<comment type="caution">
    <text evidence="2">The sequence shown here is derived from an EMBL/GenBank/DDBJ whole genome shotgun (WGS) entry which is preliminary data.</text>
</comment>
<keyword evidence="3" id="KW-1185">Reference proteome</keyword>
<sequence length="124" mass="12850">MCLVPPARLSWLQNALSRRNMESSFVADGGGALRALGCANPVAGFVGGLTVALINLFVSLVRDAEIGGMQSGYTSCAEWGSAEGVRGRADGSHGGASALTVPLRYRRRDRHASQALGSYASPVA</sequence>
<keyword evidence="1" id="KW-0472">Membrane</keyword>
<accession>A0AAW0EYW0</accession>
<evidence type="ECO:0000313" key="2">
    <source>
        <dbReference type="EMBL" id="KAK7199532.1"/>
    </source>
</evidence>
<feature type="transmembrane region" description="Helical" evidence="1">
    <location>
        <begin position="42"/>
        <end position="61"/>
    </location>
</feature>
<evidence type="ECO:0000256" key="1">
    <source>
        <dbReference type="SAM" id="Phobius"/>
    </source>
</evidence>
<gene>
    <name evidence="2" type="ORF">NESM_000930700</name>
</gene>
<reference evidence="2 3" key="1">
    <citation type="journal article" date="2021" name="MBio">
        <title>A New Model Trypanosomatid, Novymonas esmeraldas: Genomic Perception of Its 'Candidatus Pandoraea novymonadis' Endosymbiont.</title>
        <authorList>
            <person name="Zakharova A."/>
            <person name="Saura A."/>
            <person name="Butenko A."/>
            <person name="Podesvova L."/>
            <person name="Warmusova S."/>
            <person name="Kostygov A.Y."/>
            <person name="Nenarokova A."/>
            <person name="Lukes J."/>
            <person name="Opperdoes F.R."/>
            <person name="Yurchenko V."/>
        </authorList>
    </citation>
    <scope>NUCLEOTIDE SEQUENCE [LARGE SCALE GENOMIC DNA]</scope>
    <source>
        <strain evidence="2 3">E262AT.01</strain>
    </source>
</reference>
<keyword evidence="1" id="KW-0812">Transmembrane</keyword>
<dbReference type="Proteomes" id="UP001430356">
    <property type="component" value="Unassembled WGS sequence"/>
</dbReference>
<proteinExistence type="predicted"/>
<protein>
    <submittedName>
        <fullName evidence="2">Uncharacterized protein</fullName>
    </submittedName>
</protein>
<evidence type="ECO:0000313" key="3">
    <source>
        <dbReference type="Proteomes" id="UP001430356"/>
    </source>
</evidence>
<dbReference type="AlphaFoldDB" id="A0AAW0EYW0"/>
<keyword evidence="1" id="KW-1133">Transmembrane helix</keyword>
<name>A0AAW0EYW0_9TRYP</name>
<dbReference type="EMBL" id="JAECZO010000551">
    <property type="protein sequence ID" value="KAK7199532.1"/>
    <property type="molecule type" value="Genomic_DNA"/>
</dbReference>
<organism evidence="2 3">
    <name type="scientific">Novymonas esmeraldas</name>
    <dbReference type="NCBI Taxonomy" id="1808958"/>
    <lineage>
        <taxon>Eukaryota</taxon>
        <taxon>Discoba</taxon>
        <taxon>Euglenozoa</taxon>
        <taxon>Kinetoplastea</taxon>
        <taxon>Metakinetoplastina</taxon>
        <taxon>Trypanosomatida</taxon>
        <taxon>Trypanosomatidae</taxon>
        <taxon>Novymonas</taxon>
    </lineage>
</organism>